<feature type="non-terminal residue" evidence="1">
    <location>
        <position position="129"/>
    </location>
</feature>
<protein>
    <submittedName>
        <fullName evidence="1">Uncharacterized protein</fullName>
    </submittedName>
</protein>
<feature type="non-terminal residue" evidence="1">
    <location>
        <position position="1"/>
    </location>
</feature>
<proteinExistence type="predicted"/>
<keyword evidence="2" id="KW-1185">Reference proteome</keyword>
<dbReference type="RefSeq" id="WP_210208716.1">
    <property type="nucleotide sequence ID" value="NZ_NPEX01000682.1"/>
</dbReference>
<dbReference type="EMBL" id="NPEX01000682">
    <property type="protein sequence ID" value="RAI33690.1"/>
    <property type="molecule type" value="Genomic_DNA"/>
</dbReference>
<sequence>ARARDLRENIARIRQLITTQAVPADAVKAIETAMQALDAARGRAEAKAPRVRVSLGPAGAGRVTCAGEPVEGTRDLAALTPLAIAVGDLATIEITPAASEDAGAIEAAREKLAEALRKAGVGSLAEAHE</sequence>
<evidence type="ECO:0000313" key="2">
    <source>
        <dbReference type="Proteomes" id="UP000249130"/>
    </source>
</evidence>
<gene>
    <name evidence="1" type="ORF">CH341_31705</name>
</gene>
<reference evidence="1 2" key="1">
    <citation type="submission" date="2017-07" db="EMBL/GenBank/DDBJ databases">
        <title>Draft Genome Sequences of Select Purple Nonsulfur Bacteria.</title>
        <authorList>
            <person name="Lasarre B."/>
            <person name="Mckinlay J.B."/>
        </authorList>
    </citation>
    <scope>NUCLEOTIDE SEQUENCE [LARGE SCALE GENOMIC DNA]</scope>
    <source>
        <strain evidence="1 2">DSM 5909</strain>
    </source>
</reference>
<dbReference type="Proteomes" id="UP000249130">
    <property type="component" value="Unassembled WGS sequence"/>
</dbReference>
<comment type="caution">
    <text evidence="1">The sequence shown here is derived from an EMBL/GenBank/DDBJ whole genome shotgun (WGS) entry which is preliminary data.</text>
</comment>
<name>A0A327K4L9_9BRAD</name>
<dbReference type="AlphaFoldDB" id="A0A327K4L9"/>
<accession>A0A327K4L9</accession>
<evidence type="ECO:0000313" key="1">
    <source>
        <dbReference type="EMBL" id="RAI33690.1"/>
    </source>
</evidence>
<organism evidence="1 2">
    <name type="scientific">Rhodoplanes roseus</name>
    <dbReference type="NCBI Taxonomy" id="29409"/>
    <lineage>
        <taxon>Bacteria</taxon>
        <taxon>Pseudomonadati</taxon>
        <taxon>Pseudomonadota</taxon>
        <taxon>Alphaproteobacteria</taxon>
        <taxon>Hyphomicrobiales</taxon>
        <taxon>Nitrobacteraceae</taxon>
        <taxon>Rhodoplanes</taxon>
    </lineage>
</organism>